<evidence type="ECO:0000256" key="1">
    <source>
        <dbReference type="ARBA" id="ARBA00006019"/>
    </source>
</evidence>
<dbReference type="Gene3D" id="1.10.10.10">
    <property type="entry name" value="Winged helix-like DNA-binding domain superfamily/Winged helix DNA-binding domain"/>
    <property type="match status" value="1"/>
</dbReference>
<dbReference type="eggNOG" id="KOG2166">
    <property type="taxonomic scope" value="Eukaryota"/>
</dbReference>
<dbReference type="Proteomes" id="UP000189703">
    <property type="component" value="Unplaced"/>
</dbReference>
<dbReference type="SUPFAM" id="SSF75632">
    <property type="entry name" value="Cullin homology domain"/>
    <property type="match status" value="1"/>
</dbReference>
<evidence type="ECO:0000256" key="3">
    <source>
        <dbReference type="ARBA" id="ARBA00022786"/>
    </source>
</evidence>
<reference evidence="9" key="1">
    <citation type="submission" date="2025-08" db="UniProtKB">
        <authorList>
            <consortium name="RefSeq"/>
        </authorList>
    </citation>
    <scope>IDENTIFICATION</scope>
</reference>
<dbReference type="RefSeq" id="XP_010257118.1">
    <property type="nucleotide sequence ID" value="XM_010258816.2"/>
</dbReference>
<dbReference type="FunCoup" id="A0A1U7ZU60">
    <property type="interactions" value="4599"/>
</dbReference>
<dbReference type="SMART" id="SM00884">
    <property type="entry name" value="Cullin_Nedd8"/>
    <property type="match status" value="1"/>
</dbReference>
<evidence type="ECO:0000256" key="5">
    <source>
        <dbReference type="PROSITE-ProRule" id="PRU00330"/>
    </source>
</evidence>
<dbReference type="InterPro" id="IPR036390">
    <property type="entry name" value="WH_DNA-bd_sf"/>
</dbReference>
<dbReference type="STRING" id="4432.A0A1U7ZU60"/>
<evidence type="ECO:0000256" key="6">
    <source>
        <dbReference type="RuleBase" id="RU003829"/>
    </source>
</evidence>
<keyword evidence="4" id="KW-0832">Ubl conjugation</keyword>
<dbReference type="FunFam" id="1.20.1310.10:FF:000001">
    <property type="entry name" value="Cullin 3"/>
    <property type="match status" value="1"/>
</dbReference>
<dbReference type="SUPFAM" id="SSF46785">
    <property type="entry name" value="Winged helix' DNA-binding domain"/>
    <property type="match status" value="1"/>
</dbReference>
<evidence type="ECO:0000313" key="9">
    <source>
        <dbReference type="RefSeq" id="XP_010257118.1"/>
    </source>
</evidence>
<dbReference type="Gene3D" id="3.30.230.130">
    <property type="entry name" value="Cullin, Chain C, Domain 2"/>
    <property type="match status" value="1"/>
</dbReference>
<keyword evidence="3" id="KW-0833">Ubl conjugation pathway</keyword>
<dbReference type="GeneID" id="104597343"/>
<organism evidence="8 9">
    <name type="scientific">Nelumbo nucifera</name>
    <name type="common">Sacred lotus</name>
    <dbReference type="NCBI Taxonomy" id="4432"/>
    <lineage>
        <taxon>Eukaryota</taxon>
        <taxon>Viridiplantae</taxon>
        <taxon>Streptophyta</taxon>
        <taxon>Embryophyta</taxon>
        <taxon>Tracheophyta</taxon>
        <taxon>Spermatophyta</taxon>
        <taxon>Magnoliopsida</taxon>
        <taxon>Proteales</taxon>
        <taxon>Nelumbonaceae</taxon>
        <taxon>Nelumbo</taxon>
    </lineage>
</organism>
<dbReference type="Pfam" id="PF26557">
    <property type="entry name" value="Cullin_AB"/>
    <property type="match status" value="1"/>
</dbReference>
<dbReference type="OMA" id="MFKDMTI"/>
<keyword evidence="2" id="KW-1017">Isopeptide bond</keyword>
<dbReference type="InterPro" id="IPR019559">
    <property type="entry name" value="Cullin_neddylation_domain"/>
</dbReference>
<feature type="domain" description="Cullin family profile" evidence="7">
    <location>
        <begin position="374"/>
        <end position="602"/>
    </location>
</feature>
<dbReference type="OrthoDB" id="27073at2759"/>
<dbReference type="GO" id="GO:0031625">
    <property type="term" value="F:ubiquitin protein ligase binding"/>
    <property type="evidence" value="ECO:0000318"/>
    <property type="project" value="GO_Central"/>
</dbReference>
<dbReference type="FunFam" id="3.30.230.130:FF:000007">
    <property type="entry name" value="Cullin-3A like"/>
    <property type="match status" value="1"/>
</dbReference>
<dbReference type="InParanoid" id="A0A1U7ZU60"/>
<dbReference type="InterPro" id="IPR036388">
    <property type="entry name" value="WH-like_DNA-bd_sf"/>
</dbReference>
<evidence type="ECO:0000313" key="8">
    <source>
        <dbReference type="Proteomes" id="UP000189703"/>
    </source>
</evidence>
<dbReference type="Pfam" id="PF00888">
    <property type="entry name" value="Cullin"/>
    <property type="match status" value="1"/>
</dbReference>
<dbReference type="GO" id="GO:0016567">
    <property type="term" value="P:protein ubiquitination"/>
    <property type="evidence" value="ECO:0000318"/>
    <property type="project" value="GO_Central"/>
</dbReference>
<dbReference type="FunFam" id="1.20.1310.10:FF:000006">
    <property type="entry name" value="Cullin 3"/>
    <property type="match status" value="1"/>
</dbReference>
<dbReference type="Gene3D" id="1.20.1310.10">
    <property type="entry name" value="Cullin Repeats"/>
    <property type="match status" value="4"/>
</dbReference>
<dbReference type="FunFam" id="1.20.1310.10:FF:000005">
    <property type="entry name" value="Cullin 3"/>
    <property type="match status" value="1"/>
</dbReference>
<dbReference type="KEGG" id="nnu:104597343"/>
<keyword evidence="8" id="KW-1185">Reference proteome</keyword>
<dbReference type="InterPro" id="IPR016158">
    <property type="entry name" value="Cullin_homology"/>
</dbReference>
<dbReference type="FunFam" id="1.10.10.10:FF:000183">
    <property type="entry name" value="Cullin 3"/>
    <property type="match status" value="1"/>
</dbReference>
<evidence type="ECO:0000256" key="4">
    <source>
        <dbReference type="ARBA" id="ARBA00022843"/>
    </source>
</evidence>
<sequence length="733" mass="85273">MSTPKRRNFQIEAFKHRVVVDPKYAEKTWKILEHAIHEIYNHNASGLSFEELYRNAYNMVLHKFGEKLYSGLVTTMTSHLKEISKSIEAAQGSLFLEELNRKWADHNKALQMIRDILMYMDRTFIPNTHKTPVHELGLNLWRDNIIHSSKIQNRLRDTLLELVHRERTGEVINRGLMRNIIKMLMELGSSVYQEDFEKPFLEVSSNFYSLESQQFIECCDCGDYLKKAERRLNEEMERVSHYLDAKSEAKITNVVEKEMIANHMQRLVHMENSGLVSMLVDDKYDDLKRMYSLFRRVPDGLLTIRDVMTAHIRETGKQLVTDPERLKDPVDFVQRLLDEKDKHDKIISLAFSNDKTFQNALNSSFEYFINLNPRSPEFISLFVDDKLRKGLKGVSEEDVEIVLDKVMMLFRYLQEKDVFEKYYKQHLAKRLLSGKTVSDDAERSLIVKLKTECGYQFTSKLEGMFTDMKTSQDTMQGFYASQAADTGDSPTLAVQVLTTGSWPTQPSAACNLPAEILGVCEKFRTYYLGTHTGRRLSWQTNMGTADLKATFGKGQKHELNVSTYQMCILMLFNNADRLSYKEIEQATEIPASDLKRCLQSLACVKGKNVLRKEPMSKDIGEDDAFFFNDKFTSKFYKVKIGTVVAQKESEPEKQETRQRVEEDRKPQIEAAIVRIMKSRRVLDHNNIVAEVTKQLQSRFLPNPVVIKKRIESLIEREFLERDKTDRKLYRYLA</sequence>
<gene>
    <name evidence="9" type="primary">LOC104597343</name>
</gene>
<dbReference type="PANTHER" id="PTHR11932">
    <property type="entry name" value="CULLIN"/>
    <property type="match status" value="1"/>
</dbReference>
<name>A0A1U7ZU60_NELNU</name>
<dbReference type="GO" id="GO:0031461">
    <property type="term" value="C:cullin-RING ubiquitin ligase complex"/>
    <property type="evidence" value="ECO:0000318"/>
    <property type="project" value="GO_Central"/>
</dbReference>
<dbReference type="InterPro" id="IPR016159">
    <property type="entry name" value="Cullin_repeat-like_dom_sf"/>
</dbReference>
<dbReference type="InterPro" id="IPR036317">
    <property type="entry name" value="Cullin_homology_sf"/>
</dbReference>
<dbReference type="GO" id="GO:0006511">
    <property type="term" value="P:ubiquitin-dependent protein catabolic process"/>
    <property type="evidence" value="ECO:0007669"/>
    <property type="project" value="InterPro"/>
</dbReference>
<comment type="similarity">
    <text evidence="1 5 6">Belongs to the cullin family.</text>
</comment>
<dbReference type="Pfam" id="PF10557">
    <property type="entry name" value="Cullin_Nedd8"/>
    <property type="match status" value="1"/>
</dbReference>
<dbReference type="FunFam" id="1.20.1310.10:FF:000002">
    <property type="entry name" value="cullin-3 isoform X1"/>
    <property type="match status" value="1"/>
</dbReference>
<dbReference type="PROSITE" id="PS50069">
    <property type="entry name" value="CULLIN_2"/>
    <property type="match status" value="1"/>
</dbReference>
<dbReference type="SMART" id="SM00182">
    <property type="entry name" value="CULLIN"/>
    <property type="match status" value="1"/>
</dbReference>
<protein>
    <submittedName>
        <fullName evidence="9">Cullin-3A-like isoform X1</fullName>
    </submittedName>
</protein>
<dbReference type="InterPro" id="IPR001373">
    <property type="entry name" value="Cullin_N"/>
</dbReference>
<dbReference type="InterPro" id="IPR045093">
    <property type="entry name" value="Cullin"/>
</dbReference>
<evidence type="ECO:0000259" key="7">
    <source>
        <dbReference type="PROSITE" id="PS50069"/>
    </source>
</evidence>
<evidence type="ECO:0000256" key="2">
    <source>
        <dbReference type="ARBA" id="ARBA00022499"/>
    </source>
</evidence>
<dbReference type="AlphaFoldDB" id="A0A1U7ZU60"/>
<dbReference type="InterPro" id="IPR059120">
    <property type="entry name" value="Cullin-like_AB"/>
</dbReference>
<accession>A0A1U7ZU60</accession>
<dbReference type="SUPFAM" id="SSF74788">
    <property type="entry name" value="Cullin repeat-like"/>
    <property type="match status" value="1"/>
</dbReference>
<proteinExistence type="inferred from homology"/>